<organism evidence="2 3">
    <name type="scientific">Ajellomyces capsulatus (strain H88)</name>
    <name type="common">Darling's disease fungus</name>
    <name type="synonym">Histoplasma capsulatum</name>
    <dbReference type="NCBI Taxonomy" id="544711"/>
    <lineage>
        <taxon>Eukaryota</taxon>
        <taxon>Fungi</taxon>
        <taxon>Dikarya</taxon>
        <taxon>Ascomycota</taxon>
        <taxon>Pezizomycotina</taxon>
        <taxon>Eurotiomycetes</taxon>
        <taxon>Eurotiomycetidae</taxon>
        <taxon>Onygenales</taxon>
        <taxon>Ajellomycetaceae</taxon>
        <taxon>Histoplasma</taxon>
    </lineage>
</organism>
<name>A0A8A1LG82_AJEC8</name>
<feature type="region of interest" description="Disordered" evidence="1">
    <location>
        <begin position="69"/>
        <end position="88"/>
    </location>
</feature>
<dbReference type="Proteomes" id="UP000663419">
    <property type="component" value="Chromosome 3"/>
</dbReference>
<sequence>MYWGKKVLNRYPGPGAIASLALLLHKNRAYPVCSIDVPCNIQFRLIRESNFQGTQGRCCSNTLRSHVQAQKIKDRNKSKKPCVRRTPG</sequence>
<accession>A0A8A1LG82</accession>
<protein>
    <submittedName>
        <fullName evidence="2">Uncharacterized protein</fullName>
    </submittedName>
</protein>
<dbReference type="VEuPathDB" id="FungiDB:I7I53_00651"/>
<dbReference type="EMBL" id="CP069104">
    <property type="protein sequence ID" value="QSS53398.1"/>
    <property type="molecule type" value="Genomic_DNA"/>
</dbReference>
<reference evidence="2" key="1">
    <citation type="submission" date="2021-01" db="EMBL/GenBank/DDBJ databases">
        <title>Chromosome-level genome assembly of a human fungal pathogen reveals clustering of transcriptionally co-regulated genes.</title>
        <authorList>
            <person name="Voorhies M."/>
            <person name="Cohen S."/>
            <person name="Shea T.P."/>
            <person name="Petrus S."/>
            <person name="Munoz J.F."/>
            <person name="Poplawski S."/>
            <person name="Goldman W.E."/>
            <person name="Michael T."/>
            <person name="Cuomo C.A."/>
            <person name="Sil A."/>
            <person name="Beyhan S."/>
        </authorList>
    </citation>
    <scope>NUCLEOTIDE SEQUENCE</scope>
    <source>
        <strain evidence="2">H88</strain>
    </source>
</reference>
<evidence type="ECO:0000256" key="1">
    <source>
        <dbReference type="SAM" id="MobiDB-lite"/>
    </source>
</evidence>
<evidence type="ECO:0000313" key="3">
    <source>
        <dbReference type="Proteomes" id="UP000663419"/>
    </source>
</evidence>
<gene>
    <name evidence="2" type="ORF">I7I53_00651</name>
</gene>
<dbReference type="AlphaFoldDB" id="A0A8A1LG82"/>
<proteinExistence type="predicted"/>
<feature type="compositionally biased region" description="Basic residues" evidence="1">
    <location>
        <begin position="74"/>
        <end position="88"/>
    </location>
</feature>
<evidence type="ECO:0000313" key="2">
    <source>
        <dbReference type="EMBL" id="QSS53398.1"/>
    </source>
</evidence>